<protein>
    <submittedName>
        <fullName evidence="1">Uncharacterized protein</fullName>
    </submittedName>
</protein>
<keyword evidence="4" id="KW-1185">Reference proteome</keyword>
<dbReference type="Gene3D" id="2.60.120.620">
    <property type="entry name" value="q2cbj1_9rhob like domain"/>
    <property type="match status" value="1"/>
</dbReference>
<dbReference type="EMBL" id="KX349291">
    <property type="protein sequence ID" value="AOO11698.1"/>
    <property type="molecule type" value="Genomic_DNA"/>
</dbReference>
<dbReference type="Proteomes" id="UP000221709">
    <property type="component" value="Segment"/>
</dbReference>
<evidence type="ECO:0000313" key="3">
    <source>
        <dbReference type="EMBL" id="AOO12399.1"/>
    </source>
</evidence>
<proteinExistence type="predicted"/>
<evidence type="ECO:0000313" key="4">
    <source>
        <dbReference type="Proteomes" id="UP000221709"/>
    </source>
</evidence>
<organism evidence="1 5">
    <name type="scientific">Cyanophage S-RIM44</name>
    <dbReference type="NCBI Taxonomy" id="1278485"/>
    <lineage>
        <taxon>Viruses</taxon>
        <taxon>Duplodnaviria</taxon>
        <taxon>Heunggongvirae</taxon>
        <taxon>Uroviricota</taxon>
        <taxon>Caudoviricetes</taxon>
        <taxon>Pantevenvirales</taxon>
        <taxon>Kyanoviridae</taxon>
        <taxon>Vellamovirus</taxon>
        <taxon>Vellamovirus rhodeisland44</taxon>
    </lineage>
</organism>
<dbReference type="Proteomes" id="UP000226130">
    <property type="component" value="Segment"/>
</dbReference>
<dbReference type="Proteomes" id="UP000225178">
    <property type="component" value="Segment"/>
</dbReference>
<evidence type="ECO:0000313" key="1">
    <source>
        <dbReference type="EMBL" id="AOO11698.1"/>
    </source>
</evidence>
<accession>A0A1D7SDF6</accession>
<sequence length="185" mass="21568">MILWHKKIEHPPGFVEKLEEQIVSQHDSKNYFTTYVDGLHKNDPILDEEIDNHIKDFYRGVVTDMMKDVGIHGYLDYETKDGDLRESYWVQMYNSETDSHFIHDHHGCGAFISWVHVLKALPTQKKAFFFANSRGQKLYPTYQSTSEMFAFPSWALHGVEQVTDEGVNRIIIAGNVYFKKQNHGN</sequence>
<evidence type="ECO:0000313" key="2">
    <source>
        <dbReference type="EMBL" id="AOO12164.1"/>
    </source>
</evidence>
<name>A0A1D7SDF6_9CAUD</name>
<gene>
    <name evidence="1" type="ORF">ES420910_221</name>
    <name evidence="2" type="ORF">Np200711_222</name>
    <name evidence="3" type="ORF">Np420711_221</name>
</gene>
<dbReference type="EMBL" id="KX349293">
    <property type="protein sequence ID" value="AOO12164.1"/>
    <property type="molecule type" value="Genomic_DNA"/>
</dbReference>
<reference evidence="4 5" key="1">
    <citation type="journal article" date="2016" name="Environ. Microbiol.">
        <title>Genomic diversification of marine cyanophages into stable ecotypes.</title>
        <authorList>
            <person name="Marston M.F."/>
            <person name="Martiny J.B."/>
        </authorList>
    </citation>
    <scope>NUCLEOTIDE SEQUENCE [LARGE SCALE GENOMIC DNA]</scope>
    <source>
        <strain evidence="1">ES_42_0910</strain>
        <strain evidence="2">Np_20_0711</strain>
        <strain evidence="3">Np_42_0711</strain>
    </source>
</reference>
<dbReference type="EMBL" id="KX349294">
    <property type="protein sequence ID" value="AOO12399.1"/>
    <property type="molecule type" value="Genomic_DNA"/>
</dbReference>
<evidence type="ECO:0000313" key="5">
    <source>
        <dbReference type="Proteomes" id="UP000225178"/>
    </source>
</evidence>